<keyword evidence="2" id="KW-1185">Reference proteome</keyword>
<protein>
    <submittedName>
        <fullName evidence="1">Uncharacterized protein</fullName>
    </submittedName>
</protein>
<organism evidence="1 2">
    <name type="scientific">Pseudozyma antarctica</name>
    <name type="common">Yeast</name>
    <name type="synonym">Candida antarctica</name>
    <dbReference type="NCBI Taxonomy" id="84753"/>
    <lineage>
        <taxon>Eukaryota</taxon>
        <taxon>Fungi</taxon>
        <taxon>Dikarya</taxon>
        <taxon>Basidiomycota</taxon>
        <taxon>Ustilaginomycotina</taxon>
        <taxon>Ustilaginomycetes</taxon>
        <taxon>Ustilaginales</taxon>
        <taxon>Ustilaginaceae</taxon>
        <taxon>Moesziomyces</taxon>
    </lineage>
</organism>
<sequence length="214" mass="23597">MISMSKLTAVLFAVLFVQATFVASAPLDGAGAHEARFVLAARASDDTSGHDVWANMPDSSATSRPNRALYPGTEVPSDVMTHLMSERHGVENHVPMGVVQGHWNNVLGKFHEMIIDPNTPVSSMNHDGETYFLTRFRPMRGSPYPEWSQMVVPTTYVEREAMYPIFIGKIGSRTAHGQNVQLLAIRSPATVAERASFVNSLKNSRNLVHITHLL</sequence>
<dbReference type="OrthoDB" id="10250777at2759"/>
<dbReference type="Proteomes" id="UP000053758">
    <property type="component" value="Unassembled WGS sequence"/>
</dbReference>
<dbReference type="GeneID" id="26306990"/>
<dbReference type="EMBL" id="DF830094">
    <property type="protein sequence ID" value="GAK67941.1"/>
    <property type="molecule type" value="Genomic_DNA"/>
</dbReference>
<proteinExistence type="predicted"/>
<accession>A0A081CMP5</accession>
<evidence type="ECO:0000313" key="1">
    <source>
        <dbReference type="EMBL" id="GAK67941.1"/>
    </source>
</evidence>
<dbReference type="AlphaFoldDB" id="A0A081CMP5"/>
<name>A0A081CMP5_PSEA2</name>
<dbReference type="HOGENOM" id="CLU_112099_0_0_1"/>
<evidence type="ECO:0000313" key="2">
    <source>
        <dbReference type="Proteomes" id="UP000053758"/>
    </source>
</evidence>
<gene>
    <name evidence="1" type="ORF">PAN0_027d6171</name>
</gene>
<dbReference type="RefSeq" id="XP_014653860.1">
    <property type="nucleotide sequence ID" value="XM_014798374.1"/>
</dbReference>
<reference evidence="2" key="1">
    <citation type="journal article" date="2014" name="Genome Announc.">
        <title>Draft Genome Sequence of the Yeast Pseudozyma antarctica Type Strain JCM10317, a Producer of the Glycolipid Biosurfactants, Mannosylerythritol Lipids.</title>
        <authorList>
            <person name="Saika A."/>
            <person name="Koike H."/>
            <person name="Hori T."/>
            <person name="Fukuoka T."/>
            <person name="Sato S."/>
            <person name="Habe H."/>
            <person name="Kitamoto D."/>
            <person name="Morita T."/>
        </authorList>
    </citation>
    <scope>NUCLEOTIDE SEQUENCE [LARGE SCALE GENOMIC DNA]</scope>
    <source>
        <strain evidence="2">JCM 10317</strain>
    </source>
</reference>